<dbReference type="RefSeq" id="WP_179517558.1">
    <property type="nucleotide sequence ID" value="NZ_JACCAC010000001.1"/>
</dbReference>
<accession>A0A7Y9UV30</accession>
<dbReference type="Proteomes" id="UP000544110">
    <property type="component" value="Unassembled WGS sequence"/>
</dbReference>
<reference evidence="2 3" key="1">
    <citation type="submission" date="2020-07" db="EMBL/GenBank/DDBJ databases">
        <title>Sequencing the genomes of 1000 actinobacteria strains.</title>
        <authorList>
            <person name="Klenk H.-P."/>
        </authorList>
    </citation>
    <scope>NUCLEOTIDE SEQUENCE [LARGE SCALE GENOMIC DNA]</scope>
    <source>
        <strain evidence="2 3">DSM 24552</strain>
    </source>
</reference>
<keyword evidence="1" id="KW-0732">Signal</keyword>
<protein>
    <recommendedName>
        <fullName evidence="4">Tat pathway signal sequence domain protein</fullName>
    </recommendedName>
</protein>
<feature type="signal peptide" evidence="1">
    <location>
        <begin position="1"/>
        <end position="32"/>
    </location>
</feature>
<organism evidence="2 3">
    <name type="scientific">Nocardioides perillae</name>
    <dbReference type="NCBI Taxonomy" id="1119534"/>
    <lineage>
        <taxon>Bacteria</taxon>
        <taxon>Bacillati</taxon>
        <taxon>Actinomycetota</taxon>
        <taxon>Actinomycetes</taxon>
        <taxon>Propionibacteriales</taxon>
        <taxon>Nocardioidaceae</taxon>
        <taxon>Nocardioides</taxon>
    </lineage>
</organism>
<name>A0A7Y9UV30_9ACTN</name>
<keyword evidence="3" id="KW-1185">Reference proteome</keyword>
<comment type="caution">
    <text evidence="2">The sequence shown here is derived from an EMBL/GenBank/DDBJ whole genome shotgun (WGS) entry which is preliminary data.</text>
</comment>
<gene>
    <name evidence="2" type="ORF">BJ989_001354</name>
</gene>
<sequence>MRIRRFSALAAALLTAVVGVGTSSAVVSPAQAGDYRYSNTISCGSLSPIRTAGVVLRGNYTADLGWSGYTFTWKDSRSELYFNACGTAAPYGQYAATAGYQKLRTEYRVSSVKVTGCDASAKVNYGRDKDGNNIGVETGVSCSLGSEVKKHVITTSSSNRPARLVHGGTIEMSGTYCNYAQLAGLGTVHAPNYNFTYAPVQRVRKVTAC</sequence>
<evidence type="ECO:0008006" key="4">
    <source>
        <dbReference type="Google" id="ProtNLM"/>
    </source>
</evidence>
<proteinExistence type="predicted"/>
<evidence type="ECO:0000313" key="2">
    <source>
        <dbReference type="EMBL" id="NYG55050.1"/>
    </source>
</evidence>
<dbReference type="AlphaFoldDB" id="A0A7Y9UV30"/>
<evidence type="ECO:0000256" key="1">
    <source>
        <dbReference type="SAM" id="SignalP"/>
    </source>
</evidence>
<feature type="chain" id="PRO_5031202560" description="Tat pathway signal sequence domain protein" evidence="1">
    <location>
        <begin position="33"/>
        <end position="209"/>
    </location>
</feature>
<dbReference type="EMBL" id="JACCAC010000001">
    <property type="protein sequence ID" value="NYG55050.1"/>
    <property type="molecule type" value="Genomic_DNA"/>
</dbReference>
<evidence type="ECO:0000313" key="3">
    <source>
        <dbReference type="Proteomes" id="UP000544110"/>
    </source>
</evidence>